<evidence type="ECO:0000313" key="2">
    <source>
        <dbReference type="Proteomes" id="UP000053562"/>
    </source>
</evidence>
<organism evidence="1 2">
    <name type="scientific">Plasmodium vivax India VII</name>
    <dbReference type="NCBI Taxonomy" id="1077284"/>
    <lineage>
        <taxon>Eukaryota</taxon>
        <taxon>Sar</taxon>
        <taxon>Alveolata</taxon>
        <taxon>Apicomplexa</taxon>
        <taxon>Aconoidasida</taxon>
        <taxon>Haemosporida</taxon>
        <taxon>Plasmodiidae</taxon>
        <taxon>Plasmodium</taxon>
        <taxon>Plasmodium (Plasmodium)</taxon>
    </lineage>
</organism>
<name>A0A0J9UVA0_PLAVI</name>
<dbReference type="EMBL" id="KQ234404">
    <property type="protein sequence ID" value="KMZ77378.1"/>
    <property type="molecule type" value="Genomic_DNA"/>
</dbReference>
<reference evidence="1 2" key="1">
    <citation type="submission" date="2011-08" db="EMBL/GenBank/DDBJ databases">
        <title>The Genome Sequence of Plasmodium vivax India VII.</title>
        <authorList>
            <consortium name="The Broad Institute Genome Sequencing Platform"/>
            <consortium name="The Broad Institute Genome Sequencing Center for Infectious Disease"/>
            <person name="Neafsey D."/>
            <person name="Carlton J."/>
            <person name="Barnwell J."/>
            <person name="Collins W."/>
            <person name="Escalante A."/>
            <person name="Mullikin J."/>
            <person name="Saul A."/>
            <person name="Guigo R."/>
            <person name="Camara F."/>
            <person name="Young S.K."/>
            <person name="Zeng Q."/>
            <person name="Gargeya S."/>
            <person name="Fitzgerald M."/>
            <person name="Haas B."/>
            <person name="Abouelleil A."/>
            <person name="Alvarado L."/>
            <person name="Arachchi H.M."/>
            <person name="Berlin A."/>
            <person name="Brown A."/>
            <person name="Chapman S.B."/>
            <person name="Chen Z."/>
            <person name="Dunbar C."/>
            <person name="Freedman E."/>
            <person name="Gearin G."/>
            <person name="Gellesch M."/>
            <person name="Goldberg J."/>
            <person name="Griggs A."/>
            <person name="Gujja S."/>
            <person name="Heiman D."/>
            <person name="Howarth C."/>
            <person name="Larson L."/>
            <person name="Lui A."/>
            <person name="MacDonald P.J.P."/>
            <person name="Montmayeur A."/>
            <person name="Murphy C."/>
            <person name="Neiman D."/>
            <person name="Pearson M."/>
            <person name="Priest M."/>
            <person name="Roberts A."/>
            <person name="Saif S."/>
            <person name="Shea T."/>
            <person name="Shenoy N."/>
            <person name="Sisk P."/>
            <person name="Stolte C."/>
            <person name="Sykes S."/>
            <person name="Wortman J."/>
            <person name="Nusbaum C."/>
            <person name="Birren B."/>
        </authorList>
    </citation>
    <scope>NUCLEOTIDE SEQUENCE [LARGE SCALE GENOMIC DNA]</scope>
    <source>
        <strain evidence="1 2">India VII</strain>
    </source>
</reference>
<evidence type="ECO:0000313" key="1">
    <source>
        <dbReference type="EMBL" id="KMZ77378.1"/>
    </source>
</evidence>
<protein>
    <submittedName>
        <fullName evidence="1">Uncharacterized protein</fullName>
    </submittedName>
</protein>
<proteinExistence type="predicted"/>
<dbReference type="Proteomes" id="UP000053562">
    <property type="component" value="Unassembled WGS sequence"/>
</dbReference>
<dbReference type="AlphaFoldDB" id="A0A0J9UVA0"/>
<sequence>MNEKIKDCKNDKSTYDYLQNGIKGLESYKNNYRQRYSKKKGLAKIDCYLEKKVIFPVSVVYAKKVFTIFLLVKGHTEYILIVMQ</sequence>
<gene>
    <name evidence="1" type="ORF">PVIIG_06370</name>
</gene>
<accession>A0A0J9UVA0</accession>